<accession>A0A225UIM9</accession>
<keyword evidence="2" id="KW-1185">Reference proteome</keyword>
<evidence type="ECO:0000313" key="2">
    <source>
        <dbReference type="Proteomes" id="UP000198211"/>
    </source>
</evidence>
<dbReference type="Proteomes" id="UP000198211">
    <property type="component" value="Unassembled WGS sequence"/>
</dbReference>
<organism evidence="1 2">
    <name type="scientific">Phytophthora megakarya</name>
    <dbReference type="NCBI Taxonomy" id="4795"/>
    <lineage>
        <taxon>Eukaryota</taxon>
        <taxon>Sar</taxon>
        <taxon>Stramenopiles</taxon>
        <taxon>Oomycota</taxon>
        <taxon>Peronosporomycetes</taxon>
        <taxon>Peronosporales</taxon>
        <taxon>Peronosporaceae</taxon>
        <taxon>Phytophthora</taxon>
    </lineage>
</organism>
<name>A0A225UIM9_9STRA</name>
<dbReference type="AlphaFoldDB" id="A0A225UIM9"/>
<protein>
    <submittedName>
        <fullName evidence="1">Uncharacterized protein</fullName>
    </submittedName>
</protein>
<comment type="caution">
    <text evidence="1">The sequence shown here is derived from an EMBL/GenBank/DDBJ whole genome shotgun (WGS) entry which is preliminary data.</text>
</comment>
<reference evidence="2" key="1">
    <citation type="submission" date="2017-03" db="EMBL/GenBank/DDBJ databases">
        <title>Phytopthora megakarya and P. palmivora, two closely related causual agents of cacao black pod achieved similar genome size and gene model numbers by different mechanisms.</title>
        <authorList>
            <person name="Ali S."/>
            <person name="Shao J."/>
            <person name="Larry D.J."/>
            <person name="Kronmiller B."/>
            <person name="Shen D."/>
            <person name="Strem M.D."/>
            <person name="Melnick R.L."/>
            <person name="Guiltinan M.J."/>
            <person name="Tyler B.M."/>
            <person name="Meinhardt L.W."/>
            <person name="Bailey B.A."/>
        </authorList>
    </citation>
    <scope>NUCLEOTIDE SEQUENCE [LARGE SCALE GENOMIC DNA]</scope>
    <source>
        <strain evidence="2">zdho120</strain>
    </source>
</reference>
<dbReference type="EMBL" id="NBNE01016930">
    <property type="protein sequence ID" value="OWY92974.1"/>
    <property type="molecule type" value="Genomic_DNA"/>
</dbReference>
<proteinExistence type="predicted"/>
<evidence type="ECO:0000313" key="1">
    <source>
        <dbReference type="EMBL" id="OWY92974.1"/>
    </source>
</evidence>
<gene>
    <name evidence="1" type="ORF">PHMEG_00037792</name>
</gene>
<sequence length="134" mass="15219">MEVVEWMCDYRGASECDWKRAGSELQEAGLCLETKLSRRRRRGRAVRTVLRRLYLYWKYGSLGGDVPECINRQLQQLRPDNNVVSFIYADGSVSSSTLVIDLLRVYVARSLVSARQIASSASRSAGDRPLNTSW</sequence>
<dbReference type="OrthoDB" id="124750at2759"/>